<evidence type="ECO:0000256" key="1">
    <source>
        <dbReference type="ARBA" id="ARBA00004123"/>
    </source>
</evidence>
<name>A0A565CVU5_9BRAS</name>
<dbReference type="PANTHER" id="PTHR31442:SF40">
    <property type="entry name" value="HOMEODOMAIN-LIKE SUPERFAMILY PROTEIN"/>
    <property type="match status" value="1"/>
</dbReference>
<dbReference type="NCBIfam" id="TIGR01557">
    <property type="entry name" value="myb_SHAQKYF"/>
    <property type="match status" value="1"/>
</dbReference>
<gene>
    <name evidence="6" type="ORF">ANE_LOCUS28105</name>
</gene>
<dbReference type="InterPro" id="IPR009057">
    <property type="entry name" value="Homeodomain-like_sf"/>
</dbReference>
<evidence type="ECO:0000256" key="2">
    <source>
        <dbReference type="ARBA" id="ARBA00023015"/>
    </source>
</evidence>
<evidence type="ECO:0008006" key="8">
    <source>
        <dbReference type="Google" id="ProtNLM"/>
    </source>
</evidence>
<evidence type="ECO:0000256" key="3">
    <source>
        <dbReference type="ARBA" id="ARBA00023163"/>
    </source>
</evidence>
<dbReference type="Proteomes" id="UP000489600">
    <property type="component" value="Unassembled WGS sequence"/>
</dbReference>
<feature type="region of interest" description="Disordered" evidence="5">
    <location>
        <begin position="40"/>
        <end position="87"/>
    </location>
</feature>
<evidence type="ECO:0000313" key="7">
    <source>
        <dbReference type="Proteomes" id="UP000489600"/>
    </source>
</evidence>
<organism evidence="6 7">
    <name type="scientific">Arabis nemorensis</name>
    <dbReference type="NCBI Taxonomy" id="586526"/>
    <lineage>
        <taxon>Eukaryota</taxon>
        <taxon>Viridiplantae</taxon>
        <taxon>Streptophyta</taxon>
        <taxon>Embryophyta</taxon>
        <taxon>Tracheophyta</taxon>
        <taxon>Spermatophyta</taxon>
        <taxon>Magnoliopsida</taxon>
        <taxon>eudicotyledons</taxon>
        <taxon>Gunneridae</taxon>
        <taxon>Pentapetalae</taxon>
        <taxon>rosids</taxon>
        <taxon>malvids</taxon>
        <taxon>Brassicales</taxon>
        <taxon>Brassicaceae</taxon>
        <taxon>Arabideae</taxon>
        <taxon>Arabis</taxon>
    </lineage>
</organism>
<dbReference type="AlphaFoldDB" id="A0A565CVU5"/>
<evidence type="ECO:0000313" key="6">
    <source>
        <dbReference type="EMBL" id="VVB17661.1"/>
    </source>
</evidence>
<dbReference type="GO" id="GO:0003677">
    <property type="term" value="F:DNA binding"/>
    <property type="evidence" value="ECO:0007669"/>
    <property type="project" value="InterPro"/>
</dbReference>
<evidence type="ECO:0000256" key="5">
    <source>
        <dbReference type="SAM" id="MobiDB-lite"/>
    </source>
</evidence>
<dbReference type="EMBL" id="CABITT030000008">
    <property type="protein sequence ID" value="VVB17661.1"/>
    <property type="molecule type" value="Genomic_DNA"/>
</dbReference>
<dbReference type="GO" id="GO:0003700">
    <property type="term" value="F:DNA-binding transcription factor activity"/>
    <property type="evidence" value="ECO:0007669"/>
    <property type="project" value="InterPro"/>
</dbReference>
<accession>A0A565CVU5</accession>
<dbReference type="Gene3D" id="1.10.10.60">
    <property type="entry name" value="Homeodomain-like"/>
    <property type="match status" value="1"/>
</dbReference>
<dbReference type="InterPro" id="IPR044841">
    <property type="entry name" value="LUX/BOA-like"/>
</dbReference>
<comment type="caution">
    <text evidence="6">The sequence shown here is derived from an EMBL/GenBank/DDBJ whole genome shotgun (WGS) entry which is preliminary data.</text>
</comment>
<keyword evidence="3" id="KW-0804">Transcription</keyword>
<keyword evidence="4" id="KW-0539">Nucleus</keyword>
<keyword evidence="7" id="KW-1185">Reference proteome</keyword>
<dbReference type="SUPFAM" id="SSF46689">
    <property type="entry name" value="Homeodomain-like"/>
    <property type="match status" value="1"/>
</dbReference>
<dbReference type="PANTHER" id="PTHR31442">
    <property type="entry name" value="HOMEODOMAIN-LIKE SUPERFAMILY PROTEIN-RELATED"/>
    <property type="match status" value="1"/>
</dbReference>
<dbReference type="GO" id="GO:0005634">
    <property type="term" value="C:nucleus"/>
    <property type="evidence" value="ECO:0007669"/>
    <property type="project" value="UniProtKB-SubCell"/>
</dbReference>
<evidence type="ECO:0000256" key="4">
    <source>
        <dbReference type="ARBA" id="ARBA00023242"/>
    </source>
</evidence>
<dbReference type="OrthoDB" id="1100611at2759"/>
<sequence>MSNAIQHESLSSGAMCFIRKPIDSSDLNIVWQHAANCNMNDGSKRIQESSSTNNPYDGDETDPTNHPIDVDGDSTNPNDGDSGAQVVKKPKLKWTNSLYNQFLDAIERIGLDKAVPKKILETMNVKDLTRAQVASKLQKYRKFLKEVKDNGTDLTSVQLSRRGVNSNFVSSSYIDPQHSNNSNTSLGNNNDILSQLRYGVGQSNFMIHNNPSKSQLSYGVGQANVMMNNNAFKSQLSYGVGQPNFRNNNAGSHDSIHYMNRRPTYDMSQTGSDLMSMRTNFGVPNGMLPLMEKSVNIFGTSQDSQAPKFGQFDTTNNVLGLSSNLTTGHMGGNYAGIELSENGDLIAPGGIRVHGNENPSIFNDHHGINEGFNNTINSQIDQHQNQGEMTGENFGVPTGDLLERNEILAPIPPPEDISNWSFNNDNYNDGTLNSVVANSQMQFPTHDLNMTNQELGVGDSMEFSLSFDKDWDDEALHMLESLLGTDMI</sequence>
<proteinExistence type="predicted"/>
<comment type="subcellular location">
    <subcellularLocation>
        <location evidence="1">Nucleus</location>
    </subcellularLocation>
</comment>
<keyword evidence="2" id="KW-0805">Transcription regulation</keyword>
<dbReference type="FunFam" id="1.10.10.60:FF:000007">
    <property type="entry name" value="Two-component response regulator"/>
    <property type="match status" value="1"/>
</dbReference>
<reference evidence="6" key="1">
    <citation type="submission" date="2019-07" db="EMBL/GenBank/DDBJ databases">
        <authorList>
            <person name="Dittberner H."/>
        </authorList>
    </citation>
    <scope>NUCLEOTIDE SEQUENCE [LARGE SCALE GENOMIC DNA]</scope>
</reference>
<dbReference type="InterPro" id="IPR006447">
    <property type="entry name" value="Myb_dom_plants"/>
</dbReference>
<protein>
    <recommendedName>
        <fullName evidence="8">Response regulatory domain-containing protein</fullName>
    </recommendedName>
</protein>